<feature type="compositionally biased region" description="Gly residues" evidence="3">
    <location>
        <begin position="18"/>
        <end position="29"/>
    </location>
</feature>
<dbReference type="InterPro" id="IPR029001">
    <property type="entry name" value="ITPase-like_fam"/>
</dbReference>
<dbReference type="Pfam" id="PF01725">
    <property type="entry name" value="Ham1p_like"/>
    <property type="match status" value="1"/>
</dbReference>
<keyword evidence="2" id="KW-0378">Hydrolase</keyword>
<dbReference type="Proteomes" id="UP000626109">
    <property type="component" value="Unassembled WGS sequence"/>
</dbReference>
<dbReference type="EMBL" id="CAJNNV010031166">
    <property type="protein sequence ID" value="CAE8634858.1"/>
    <property type="molecule type" value="Genomic_DNA"/>
</dbReference>
<dbReference type="EMBL" id="CAJNNW010031854">
    <property type="protein sequence ID" value="CAE8709540.1"/>
    <property type="molecule type" value="Genomic_DNA"/>
</dbReference>
<dbReference type="Proteomes" id="UP000654075">
    <property type="component" value="Unassembled WGS sequence"/>
</dbReference>
<proteinExistence type="inferred from homology"/>
<dbReference type="GO" id="GO:0047429">
    <property type="term" value="F:nucleoside triphosphate diphosphatase activity"/>
    <property type="evidence" value="ECO:0007669"/>
    <property type="project" value="InterPro"/>
</dbReference>
<name>A0A813HAJ7_POLGL</name>
<comment type="caution">
    <text evidence="4">The sequence shown here is derived from an EMBL/GenBank/DDBJ whole genome shotgun (WGS) entry which is preliminary data.</text>
</comment>
<dbReference type="CDD" id="cd00515">
    <property type="entry name" value="HAM1"/>
    <property type="match status" value="1"/>
</dbReference>
<dbReference type="Gene3D" id="3.90.950.10">
    <property type="match status" value="1"/>
</dbReference>
<dbReference type="PANTHER" id="PTHR11067:SF9">
    <property type="entry name" value="INOSINE TRIPHOSPHATE PYROPHOSPHATASE"/>
    <property type="match status" value="1"/>
</dbReference>
<evidence type="ECO:0000313" key="6">
    <source>
        <dbReference type="Proteomes" id="UP000654075"/>
    </source>
</evidence>
<dbReference type="OrthoDB" id="6288734at2759"/>
<evidence type="ECO:0008006" key="7">
    <source>
        <dbReference type="Google" id="ProtNLM"/>
    </source>
</evidence>
<dbReference type="PANTHER" id="PTHR11067">
    <property type="entry name" value="INOSINE TRIPHOSPHATE PYROPHOSPHATASE/HAM1 PROTEIN"/>
    <property type="match status" value="1"/>
</dbReference>
<accession>A0A813HAJ7</accession>
<evidence type="ECO:0000256" key="1">
    <source>
        <dbReference type="ARBA" id="ARBA00008023"/>
    </source>
</evidence>
<evidence type="ECO:0000256" key="3">
    <source>
        <dbReference type="SAM" id="MobiDB-lite"/>
    </source>
</evidence>
<feature type="region of interest" description="Disordered" evidence="3">
    <location>
        <begin position="1"/>
        <end position="42"/>
    </location>
</feature>
<organism evidence="4 6">
    <name type="scientific">Polarella glacialis</name>
    <name type="common">Dinoflagellate</name>
    <dbReference type="NCBI Taxonomy" id="89957"/>
    <lineage>
        <taxon>Eukaryota</taxon>
        <taxon>Sar</taxon>
        <taxon>Alveolata</taxon>
        <taxon>Dinophyceae</taxon>
        <taxon>Suessiales</taxon>
        <taxon>Suessiaceae</taxon>
        <taxon>Polarella</taxon>
    </lineage>
</organism>
<evidence type="ECO:0000256" key="2">
    <source>
        <dbReference type="ARBA" id="ARBA00022801"/>
    </source>
</evidence>
<dbReference type="InterPro" id="IPR002637">
    <property type="entry name" value="RdgB/HAM1"/>
</dbReference>
<protein>
    <recommendedName>
        <fullName evidence="7">Non-canonical purine NTP pyrophosphatase</fullName>
    </recommendedName>
</protein>
<evidence type="ECO:0000313" key="4">
    <source>
        <dbReference type="EMBL" id="CAE8634858.1"/>
    </source>
</evidence>
<keyword evidence="6" id="KW-1185">Reference proteome</keyword>
<dbReference type="SUPFAM" id="SSF52972">
    <property type="entry name" value="ITPase-like"/>
    <property type="match status" value="1"/>
</dbReference>
<dbReference type="GO" id="GO:0005737">
    <property type="term" value="C:cytoplasm"/>
    <property type="evidence" value="ECO:0007669"/>
    <property type="project" value="TreeGrafter"/>
</dbReference>
<gene>
    <name evidence="4" type="ORF">PGLA1383_LOCUS50475</name>
    <name evidence="5" type="ORF">PGLA2088_LOCUS35505</name>
</gene>
<feature type="compositionally biased region" description="Polar residues" evidence="3">
    <location>
        <begin position="1"/>
        <end position="12"/>
    </location>
</feature>
<dbReference type="OMA" id="QWDCVFI"/>
<dbReference type="AlphaFoldDB" id="A0A813HAJ7"/>
<evidence type="ECO:0000313" key="5">
    <source>
        <dbReference type="EMBL" id="CAE8709540.1"/>
    </source>
</evidence>
<sequence length="246" mass="26721">MIDPQSHSQDPPASTRGQAGGSSGSGRGALGESDASPKRRRVDVPTVRALYVTGNDGKYQEAMKVVELLQGGGTHVHLERVNVDLPELQGRPEEVAVAKTQEAARQLESQGHDAARFVITDDSGLELSCLNGFPGIYIKPMLQSLGDAGIAELVHHYEDQRATATCMLGVLDREHPPGVSVFRGELRGTIVKEPLGSVKHGKLSWNTIFVPLGEERTFGQMPLEEHALMSHRRHAFASWLTETFPS</sequence>
<reference evidence="4" key="1">
    <citation type="submission" date="2021-02" db="EMBL/GenBank/DDBJ databases">
        <authorList>
            <person name="Dougan E. K."/>
            <person name="Rhodes N."/>
            <person name="Thang M."/>
            <person name="Chan C."/>
        </authorList>
    </citation>
    <scope>NUCLEOTIDE SEQUENCE</scope>
</reference>
<comment type="similarity">
    <text evidence="1">Belongs to the HAM1 NTPase family.</text>
</comment>
<dbReference type="GO" id="GO:0009143">
    <property type="term" value="P:nucleoside triphosphate catabolic process"/>
    <property type="evidence" value="ECO:0007669"/>
    <property type="project" value="InterPro"/>
</dbReference>